<keyword evidence="2" id="KW-1185">Reference proteome</keyword>
<gene>
    <name evidence="1" type="ORF">FHS18_002360</name>
</gene>
<proteinExistence type="predicted"/>
<evidence type="ECO:0000313" key="1">
    <source>
        <dbReference type="EMBL" id="MBB3110293.1"/>
    </source>
</evidence>
<name>A0A7W5FMM7_9BACL</name>
<dbReference type="GO" id="GO:0015035">
    <property type="term" value="F:protein-disulfide reductase activity"/>
    <property type="evidence" value="ECO:0007669"/>
    <property type="project" value="InterPro"/>
</dbReference>
<dbReference type="InterPro" id="IPR052927">
    <property type="entry name" value="DCC_oxidoreductase"/>
</dbReference>
<dbReference type="EMBL" id="JACHXK010000004">
    <property type="protein sequence ID" value="MBB3110293.1"/>
    <property type="molecule type" value="Genomic_DNA"/>
</dbReference>
<evidence type="ECO:0000313" key="2">
    <source>
        <dbReference type="Proteomes" id="UP000570361"/>
    </source>
</evidence>
<protein>
    <submittedName>
        <fullName evidence="1">Putative DCC family thiol-disulfide oxidoreductase YuxK</fullName>
    </submittedName>
</protein>
<dbReference type="Proteomes" id="UP000570361">
    <property type="component" value="Unassembled WGS sequence"/>
</dbReference>
<sequence>MKTSSAGDSREAILLVDGECALCHWITAFVMTRDAARRFQFGSLQSPAGLQLLREYQLPLDMNTFVMIQEDRAYTKSDAALRVLRQLGGLWPLASISIIIPRALRDFVYDRVANNRYRWFGRRELCNLPAAKERGRLIDGDGGGAA</sequence>
<dbReference type="InterPro" id="IPR007263">
    <property type="entry name" value="DCC1-like"/>
</dbReference>
<comment type="caution">
    <text evidence="1">The sequence shown here is derived from an EMBL/GenBank/DDBJ whole genome shotgun (WGS) entry which is preliminary data.</text>
</comment>
<accession>A0A7W5FMM7</accession>
<reference evidence="1 2" key="1">
    <citation type="submission" date="2020-08" db="EMBL/GenBank/DDBJ databases">
        <title>Genomic Encyclopedia of Type Strains, Phase III (KMG-III): the genomes of soil and plant-associated and newly described type strains.</title>
        <authorList>
            <person name="Whitman W."/>
        </authorList>
    </citation>
    <scope>NUCLEOTIDE SEQUENCE [LARGE SCALE GENOMIC DNA]</scope>
    <source>
        <strain evidence="1 2">CECT 5862</strain>
    </source>
</reference>
<dbReference type="PANTHER" id="PTHR33639">
    <property type="entry name" value="THIOL-DISULFIDE OXIDOREDUCTASE DCC"/>
    <property type="match status" value="1"/>
</dbReference>
<dbReference type="RefSeq" id="WP_183600167.1">
    <property type="nucleotide sequence ID" value="NZ_JACHXK010000004.1"/>
</dbReference>
<organism evidence="1 2">
    <name type="scientific">Paenibacillus phyllosphaerae</name>
    <dbReference type="NCBI Taxonomy" id="274593"/>
    <lineage>
        <taxon>Bacteria</taxon>
        <taxon>Bacillati</taxon>
        <taxon>Bacillota</taxon>
        <taxon>Bacilli</taxon>
        <taxon>Bacillales</taxon>
        <taxon>Paenibacillaceae</taxon>
        <taxon>Paenibacillus</taxon>
    </lineage>
</organism>
<dbReference type="AlphaFoldDB" id="A0A7W5FMM7"/>
<dbReference type="Pfam" id="PF04134">
    <property type="entry name" value="DCC1-like"/>
    <property type="match status" value="1"/>
</dbReference>
<dbReference type="PANTHER" id="PTHR33639:SF2">
    <property type="entry name" value="DUF393 DOMAIN-CONTAINING PROTEIN"/>
    <property type="match status" value="1"/>
</dbReference>